<dbReference type="Proteomes" id="UP000237438">
    <property type="component" value="Unassembled WGS sequence"/>
</dbReference>
<accession>A0A2S4PWA9</accession>
<dbReference type="EMBL" id="PEDP01000354">
    <property type="protein sequence ID" value="POS86321.1"/>
    <property type="molecule type" value="Genomic_DNA"/>
</dbReference>
<dbReference type="PANTHER" id="PTHR45786">
    <property type="entry name" value="DNA BINDING PROTEIN-LIKE"/>
    <property type="match status" value="1"/>
</dbReference>
<keyword evidence="2" id="KW-1185">Reference proteome</keyword>
<dbReference type="OrthoDB" id="5366038at2759"/>
<protein>
    <submittedName>
        <fullName evidence="1">Uncharacterized protein</fullName>
    </submittedName>
</protein>
<organism evidence="1 2">
    <name type="scientific">Erysiphe pulchra</name>
    <dbReference type="NCBI Taxonomy" id="225359"/>
    <lineage>
        <taxon>Eukaryota</taxon>
        <taxon>Fungi</taxon>
        <taxon>Dikarya</taxon>
        <taxon>Ascomycota</taxon>
        <taxon>Pezizomycotina</taxon>
        <taxon>Leotiomycetes</taxon>
        <taxon>Erysiphales</taxon>
        <taxon>Erysiphaceae</taxon>
        <taxon>Erysiphe</taxon>
    </lineage>
</organism>
<name>A0A2S4PWA9_9PEZI</name>
<proteinExistence type="predicted"/>
<sequence>MRAREALPGNNDDVFNNLPDYNLVTSINIGNNNGLTEEESTSINNEPERIEPEVKTTAPRRLPQWLEPLPNHRTVPVAYTSLARPQLQTCCKEDQVVLNEMPEPPAYLRCLWISDDCDAKAFRNNSRQMLVDGGIRGGLRSFSIHGQIYHQTSAAMQEGAVPRYAQLYFVGSEQAVEARIEGNNLNPDIVRSLIELIEQNNSFFEYYHTALRSLQESENQGSLRVVLNSELRLIVEEHNDRRRYNLPTTNEVAVVTPDGANRNPRDVILFARNGDGTLSLRSLEISDWIRTNDDRVQFCEFDFPAVNIPSRDTAIFNDRTILSSPNDTVERFNNEIAELRDAASREYFSHDEVQSQEIDNFHDYTPEFLRQITCQGIPMGILGLQVGMPVMLLRSY</sequence>
<evidence type="ECO:0000313" key="2">
    <source>
        <dbReference type="Proteomes" id="UP000237438"/>
    </source>
</evidence>
<reference evidence="1 2" key="1">
    <citation type="submission" date="2017-10" db="EMBL/GenBank/DDBJ databases">
        <title>Development of genomic resources for the powdery mildew, Erysiphe pulchra.</title>
        <authorList>
            <person name="Wadl P.A."/>
            <person name="Mack B.M."/>
            <person name="Moore G."/>
            <person name="Beltz S.B."/>
        </authorList>
    </citation>
    <scope>NUCLEOTIDE SEQUENCE [LARGE SCALE GENOMIC DNA]</scope>
    <source>
        <strain evidence="1">Cflorida</strain>
    </source>
</reference>
<comment type="caution">
    <text evidence="1">The sequence shown here is derived from an EMBL/GenBank/DDBJ whole genome shotgun (WGS) entry which is preliminary data.</text>
</comment>
<dbReference type="PANTHER" id="PTHR45786:SF74">
    <property type="entry name" value="ATP-DEPENDENT DNA HELICASE"/>
    <property type="match status" value="1"/>
</dbReference>
<gene>
    <name evidence="1" type="ORF">EPUL_001198</name>
</gene>
<dbReference type="AlphaFoldDB" id="A0A2S4PWA9"/>
<evidence type="ECO:0000313" key="1">
    <source>
        <dbReference type="EMBL" id="POS86321.1"/>
    </source>
</evidence>